<dbReference type="AlphaFoldDB" id="A0A8S0WAD9"/>
<comment type="caution">
    <text evidence="1">The sequence shown here is derived from an EMBL/GenBank/DDBJ whole genome shotgun (WGS) entry which is preliminary data.</text>
</comment>
<dbReference type="Proteomes" id="UP000467700">
    <property type="component" value="Unassembled WGS sequence"/>
</dbReference>
<evidence type="ECO:0000313" key="1">
    <source>
        <dbReference type="EMBL" id="CAA7263016.1"/>
    </source>
</evidence>
<dbReference type="OrthoDB" id="2269034at2759"/>
<dbReference type="EMBL" id="CACVBS010000038">
    <property type="protein sequence ID" value="CAA7263016.1"/>
    <property type="molecule type" value="Genomic_DNA"/>
</dbReference>
<name>A0A8S0WAD9_CYCAE</name>
<proteinExistence type="predicted"/>
<reference evidence="1 2" key="1">
    <citation type="submission" date="2020-01" db="EMBL/GenBank/DDBJ databases">
        <authorList>
            <person name="Gupta K D."/>
        </authorList>
    </citation>
    <scope>NUCLEOTIDE SEQUENCE [LARGE SCALE GENOMIC DNA]</scope>
</reference>
<sequence length="533" mass="60378">MCLCTACGADGTTSARYTVIPPRGSLMCHWCLEVRNLRAQIAETKAFLTHLEAHLDAFKSNNDHKHDVFNHRFPPEVASYIFVLSTTAGRIPPSSPLKLCAVSRLWDQIARTTPMLWTRVNVNLNTFEGTYHLPMALLRQWLSRAGLLPLSIHISYNQAKSNLEAHLIKFTDVIEIINEYSQQWECLELSIPFSLYPQLRGINSNLRRLLIQPPHGIRNVSTHRGEVFNTGSPPASPNEVSIDGIPYTCVRIDWWKVTNIRFANISTFDFLCVLRQAPLVSCCSVSVHLDRNHLHVTITDLIPLLCLAELDITFINAEAASAILDRITTPCLENLKYTIPVRQFASLSSLLHRSSCRLTSLSIASRMPERVQTSLSTPEDENLLAFLWTTATVEYLSLRTPALPYSFFDALSPPPIGEERPLLPHLRQFVYHGQLSFMWRSFTACMGRRGDIQPSGWPALRSVQLHLDPISPKSSNIYYIDSLSTVHIYRQIARGINIEILNDTVDMLQYSKEHHERTMFGPGEEDDSGYENL</sequence>
<protein>
    <recommendedName>
        <fullName evidence="3">F-box domain-containing protein</fullName>
    </recommendedName>
</protein>
<organism evidence="1 2">
    <name type="scientific">Cyclocybe aegerita</name>
    <name type="common">Black poplar mushroom</name>
    <name type="synonym">Agrocybe aegerita</name>
    <dbReference type="NCBI Taxonomy" id="1973307"/>
    <lineage>
        <taxon>Eukaryota</taxon>
        <taxon>Fungi</taxon>
        <taxon>Dikarya</taxon>
        <taxon>Basidiomycota</taxon>
        <taxon>Agaricomycotina</taxon>
        <taxon>Agaricomycetes</taxon>
        <taxon>Agaricomycetidae</taxon>
        <taxon>Agaricales</taxon>
        <taxon>Agaricineae</taxon>
        <taxon>Bolbitiaceae</taxon>
        <taxon>Cyclocybe</taxon>
    </lineage>
</organism>
<evidence type="ECO:0000313" key="2">
    <source>
        <dbReference type="Proteomes" id="UP000467700"/>
    </source>
</evidence>
<accession>A0A8S0WAD9</accession>
<gene>
    <name evidence="1" type="ORF">AAE3_LOCUS5459</name>
</gene>
<keyword evidence="2" id="KW-1185">Reference proteome</keyword>
<evidence type="ECO:0008006" key="3">
    <source>
        <dbReference type="Google" id="ProtNLM"/>
    </source>
</evidence>